<dbReference type="Proteomes" id="UP001420932">
    <property type="component" value="Unassembled WGS sequence"/>
</dbReference>
<evidence type="ECO:0000256" key="12">
    <source>
        <dbReference type="ARBA" id="ARBA00022842"/>
    </source>
</evidence>
<keyword evidence="11 22" id="KW-0067">ATP-binding</keyword>
<dbReference type="Pfam" id="PF25596">
    <property type="entry name" value="CPSase_L_D1"/>
    <property type="match status" value="3"/>
</dbReference>
<evidence type="ECO:0000256" key="11">
    <source>
        <dbReference type="ARBA" id="ARBA00022840"/>
    </source>
</evidence>
<evidence type="ECO:0000256" key="16">
    <source>
        <dbReference type="ARBA" id="ARBA00044063"/>
    </source>
</evidence>
<dbReference type="EC" id="6.3.4.16" evidence="16"/>
<dbReference type="GO" id="GO:0005737">
    <property type="term" value="C:cytoplasm"/>
    <property type="evidence" value="ECO:0007669"/>
    <property type="project" value="TreeGrafter"/>
</dbReference>
<organism evidence="25 26">
    <name type="scientific">Stephania yunnanensis</name>
    <dbReference type="NCBI Taxonomy" id="152371"/>
    <lineage>
        <taxon>Eukaryota</taxon>
        <taxon>Viridiplantae</taxon>
        <taxon>Streptophyta</taxon>
        <taxon>Embryophyta</taxon>
        <taxon>Tracheophyta</taxon>
        <taxon>Spermatophyta</taxon>
        <taxon>Magnoliopsida</taxon>
        <taxon>Ranunculales</taxon>
        <taxon>Menispermaceae</taxon>
        <taxon>Menispermoideae</taxon>
        <taxon>Cissampelideae</taxon>
        <taxon>Stephania</taxon>
    </lineage>
</organism>
<keyword evidence="13" id="KW-0665">Pyrimidine biosynthesis</keyword>
<keyword evidence="12" id="KW-0460">Magnesium</keyword>
<dbReference type="PRINTS" id="PR00098">
    <property type="entry name" value="CPSASE"/>
</dbReference>
<evidence type="ECO:0000313" key="26">
    <source>
        <dbReference type="Proteomes" id="UP001420932"/>
    </source>
</evidence>
<keyword evidence="6" id="KW-0436">Ligase</keyword>
<evidence type="ECO:0000256" key="22">
    <source>
        <dbReference type="PROSITE-ProRule" id="PRU00409"/>
    </source>
</evidence>
<comment type="cofactor">
    <cofactor evidence="1">
        <name>Mn(2+)</name>
        <dbReference type="ChEBI" id="CHEBI:29035"/>
    </cofactor>
</comment>
<dbReference type="InterPro" id="IPR011761">
    <property type="entry name" value="ATP-grasp"/>
</dbReference>
<evidence type="ECO:0000256" key="10">
    <source>
        <dbReference type="ARBA" id="ARBA00022741"/>
    </source>
</evidence>
<dbReference type="Pfam" id="PF02142">
    <property type="entry name" value="MGS"/>
    <property type="match status" value="1"/>
</dbReference>
<gene>
    <name evidence="25" type="ORF">Syun_005823</name>
</gene>
<evidence type="ECO:0000256" key="2">
    <source>
        <dbReference type="ARBA" id="ARBA00005077"/>
    </source>
</evidence>
<dbReference type="InterPro" id="IPR058047">
    <property type="entry name" value="CPSase_preATP-grasp"/>
</dbReference>
<evidence type="ECO:0000256" key="3">
    <source>
        <dbReference type="ARBA" id="ARBA00009799"/>
    </source>
</evidence>
<evidence type="ECO:0000256" key="20">
    <source>
        <dbReference type="ARBA" id="ARBA00047359"/>
    </source>
</evidence>
<dbReference type="Gene3D" id="1.10.1030.10">
    <property type="entry name" value="Carbamoyl-phosphate synthetase, large subunit oligomerisation domain"/>
    <property type="match status" value="1"/>
</dbReference>
<dbReference type="InterPro" id="IPR005479">
    <property type="entry name" value="CPAse_ATP-bd"/>
</dbReference>
<dbReference type="Pfam" id="PF02786">
    <property type="entry name" value="CPSase_L_D2"/>
    <property type="match status" value="2"/>
</dbReference>
<evidence type="ECO:0000256" key="15">
    <source>
        <dbReference type="ARBA" id="ARBA00044031"/>
    </source>
</evidence>
<dbReference type="PANTHER" id="PTHR11405:SF53">
    <property type="entry name" value="CARBAMOYL-PHOSPHATE SYNTHASE [AMMONIA], MITOCHONDRIAL"/>
    <property type="match status" value="1"/>
</dbReference>
<keyword evidence="7" id="KW-0028">Amino-acid biosynthesis</keyword>
<evidence type="ECO:0000256" key="18">
    <source>
        <dbReference type="ARBA" id="ARBA00044318"/>
    </source>
</evidence>
<evidence type="ECO:0000256" key="19">
    <source>
        <dbReference type="ARBA" id="ARBA00044334"/>
    </source>
</evidence>
<feature type="domain" description="ATP-grasp" evidence="23">
    <location>
        <begin position="689"/>
        <end position="882"/>
    </location>
</feature>
<dbReference type="EC" id="6.3.5.5" evidence="4"/>
<dbReference type="PANTHER" id="PTHR11405">
    <property type="entry name" value="CARBAMOYLTRANSFERASE FAMILY MEMBER"/>
    <property type="match status" value="1"/>
</dbReference>
<evidence type="ECO:0000313" key="25">
    <source>
        <dbReference type="EMBL" id="KAK9159482.1"/>
    </source>
</evidence>
<dbReference type="AlphaFoldDB" id="A0AAP0KX76"/>
<dbReference type="GO" id="GO:0006526">
    <property type="term" value="P:L-arginine biosynthetic process"/>
    <property type="evidence" value="ECO:0007669"/>
    <property type="project" value="UniProtKB-KW"/>
</dbReference>
<evidence type="ECO:0000256" key="21">
    <source>
        <dbReference type="ARBA" id="ARBA00074190"/>
    </source>
</evidence>
<evidence type="ECO:0000259" key="24">
    <source>
        <dbReference type="PROSITE" id="PS51855"/>
    </source>
</evidence>
<keyword evidence="26" id="KW-1185">Reference proteome</keyword>
<dbReference type="SUPFAM" id="SSF52440">
    <property type="entry name" value="PreATP-grasp domain"/>
    <property type="match status" value="2"/>
</dbReference>
<keyword evidence="14" id="KW-0464">Manganese</keyword>
<dbReference type="GO" id="GO:0004087">
    <property type="term" value="F:carbamoyl-phosphate synthase (ammonia) activity"/>
    <property type="evidence" value="ECO:0007669"/>
    <property type="project" value="UniProtKB-EC"/>
</dbReference>
<name>A0AAP0KX76_9MAGN</name>
<evidence type="ECO:0000256" key="1">
    <source>
        <dbReference type="ARBA" id="ARBA00001936"/>
    </source>
</evidence>
<keyword evidence="10 22" id="KW-0547">Nucleotide-binding</keyword>
<comment type="catalytic activity">
    <reaction evidence="20">
        <text>hydrogencarbonate + NH4(+) + 2 ATP = carbamoyl phosphate + 2 ADP + phosphate + 2 H(+)</text>
        <dbReference type="Rhea" id="RHEA:18029"/>
        <dbReference type="ChEBI" id="CHEBI:15378"/>
        <dbReference type="ChEBI" id="CHEBI:17544"/>
        <dbReference type="ChEBI" id="CHEBI:28938"/>
        <dbReference type="ChEBI" id="CHEBI:30616"/>
        <dbReference type="ChEBI" id="CHEBI:43474"/>
        <dbReference type="ChEBI" id="CHEBI:58228"/>
        <dbReference type="ChEBI" id="CHEBI:456216"/>
        <dbReference type="EC" id="6.3.4.16"/>
    </reaction>
</comment>
<dbReference type="FunFam" id="3.30.1490.20:FF:000001">
    <property type="entry name" value="Carbamoyl-phosphate synthase large chain"/>
    <property type="match status" value="1"/>
</dbReference>
<reference evidence="25 26" key="1">
    <citation type="submission" date="2024-01" db="EMBL/GenBank/DDBJ databases">
        <title>Genome assemblies of Stephania.</title>
        <authorList>
            <person name="Yang L."/>
        </authorList>
    </citation>
    <scope>NUCLEOTIDE SEQUENCE [LARGE SCALE GENOMIC DNA]</scope>
    <source>
        <strain evidence="25">YNDBR</strain>
        <tissue evidence="25">Leaf</tissue>
    </source>
</reference>
<dbReference type="GO" id="GO:0005524">
    <property type="term" value="F:ATP binding"/>
    <property type="evidence" value="ECO:0007669"/>
    <property type="project" value="UniProtKB-UniRule"/>
</dbReference>
<evidence type="ECO:0000256" key="8">
    <source>
        <dbReference type="ARBA" id="ARBA00022723"/>
    </source>
</evidence>
<keyword evidence="9" id="KW-0677">Repeat</keyword>
<evidence type="ECO:0000256" key="7">
    <source>
        <dbReference type="ARBA" id="ARBA00022605"/>
    </source>
</evidence>
<evidence type="ECO:0000256" key="9">
    <source>
        <dbReference type="ARBA" id="ARBA00022737"/>
    </source>
</evidence>
<dbReference type="GO" id="GO:0006221">
    <property type="term" value="P:pyrimidine nucleotide biosynthetic process"/>
    <property type="evidence" value="ECO:0007669"/>
    <property type="project" value="UniProtKB-KW"/>
</dbReference>
<protein>
    <recommendedName>
        <fullName evidence="21">Carbamoyl phosphate synthase arginine-specific large chain, chloroplastic</fullName>
        <ecNumber evidence="16">6.3.4.16</ecNumber>
        <ecNumber evidence="4">6.3.5.5</ecNumber>
    </recommendedName>
    <alternativeName>
        <fullName evidence="18">Ammonium-dependent carbamoyl phosphate synthetase</fullName>
    </alternativeName>
    <alternativeName>
        <fullName evidence="17">Arginine-specific carbamoyl phosphate synthetase, ammonia chain</fullName>
    </alternativeName>
    <alternativeName>
        <fullName evidence="19">Glutamine-dependent carbamoyl phosphate synthetase</fullName>
    </alternativeName>
</protein>
<accession>A0AAP0KX76</accession>
<dbReference type="PROSITE" id="PS51855">
    <property type="entry name" value="MGS"/>
    <property type="match status" value="1"/>
</dbReference>
<dbReference type="FunFam" id="3.40.50.1380:FF:000013">
    <property type="entry name" value="Carbamoyl-phosphate synthase large chain"/>
    <property type="match status" value="1"/>
</dbReference>
<keyword evidence="5" id="KW-0055">Arginine biosynthesis</keyword>
<feature type="domain" description="MGS-like" evidence="24">
    <location>
        <begin position="949"/>
        <end position="1090"/>
    </location>
</feature>
<sequence length="1101" mass="119901">MGICMSPCECFASSSILACSRATLPKSSVPIFVYSKRLIGLKKAPSLLTLRSLRLRPSPLATAAKNGGGIGPVRCEHGVFDAKSDLGNGSSVGKRTDLKKIMILGAGPIVIGQACEFDYSGLKLVLEKERPDAILPTMGGQTALNLAVALAERGVLERFGVELIGAKLGAIKKAEDRDLFKQAMENIGIKTPPSGIGTTLEECFDIANKIGEFPLIIRPAFTLGGAGGGIAYNREEFESICKSGLAASVKSQVLVEKSLLGWKEYELEVMRDLADNVVIICSIENIDPMGVHTGDSITVAPAQTLTDKEYQRLRDYSIAIIREIGVECGGSNVQFAVNPVDGEVMVIEMNPRVSRSSALASKATGFPIAKMAAKLSVGYTLDQIPNDITRKTPASFEPSIDYVVTKIPRFAFEKFPGSQPILTTQMKSVGEAMALGRTFQESFQKAVRSLESGYSGWGCAQIKELDWDLDQLKYNLRVPNPDRMHAVYAAMKRGMKVDEIHDISFIDKWFLTQLKELVDVENYLSAQTLSGLSKDDLFEVKKRGFSDNQIAFATKSSEQDVRSKRLSLGVIPAYKRVDTCAAEFEANTPYMYSSYDYECESSPTNRKKILILGGGPNRIGQGIEFDYCCCHTSFALQRPSSFRFLKLALPIQKYLDDQKLACASGAGTVRIWGTSPDSIDAAEDRERFNAILKELEIEQPRGGIAKSEADALTITAEIGYPVVVRPSYVLGGRAMEIVYSDEMLVKYLETAVEVDPERPVLIDKYLSDAIEIDVDALADLHGNVVIGGIMEHIEQAGVHSGDSACSLPTKTVPSSCLETIRSWTTKLAKRLNVCGLMNCQYAIAASGEVFLLEANPRASRTVPFVSKAIGHPLAKYASLVMSGRSLYELGFTKEVIPRHVSVKEAVLPFEKFQGCDVLLGPEMRSTGEVMGIDFEFSLAFAKAQISAGQILPESGTVFLSLNDLTKPHLANIARAFCTLGFKIVATSGTAHVLELEKIPVERVLKMHEGQPHAGDMIVNKEIQLMVITSSGDELDQSDGRQLRRLALGYKVPIITTVAGALATADAIKSMKHRNVKMTALQDFFDVSEKTQQTLQPASSSL</sequence>
<dbReference type="PROSITE" id="PS00866">
    <property type="entry name" value="CPSASE_1"/>
    <property type="match status" value="2"/>
</dbReference>
<dbReference type="InterPro" id="IPR036897">
    <property type="entry name" value="CarbamoylP_synth_lsu_oligo_sf"/>
</dbReference>
<evidence type="ECO:0000256" key="5">
    <source>
        <dbReference type="ARBA" id="ARBA00022571"/>
    </source>
</evidence>
<dbReference type="InterPro" id="IPR005483">
    <property type="entry name" value="CPSase_dom"/>
</dbReference>
<dbReference type="FunFam" id="3.30.470.20:FF:000013">
    <property type="entry name" value="Carbamoyl-phosphate synthase large chain"/>
    <property type="match status" value="1"/>
</dbReference>
<dbReference type="Gene3D" id="3.40.50.1380">
    <property type="entry name" value="Methylglyoxal synthase-like domain"/>
    <property type="match status" value="1"/>
</dbReference>
<dbReference type="InterPro" id="IPR005480">
    <property type="entry name" value="CPSase_lsu_oligo"/>
</dbReference>
<comment type="subunit">
    <text evidence="15">Heterodimer composed of 2 chains; the small (or glutamine) chain promotes the hydrolysis of glutamine to ammonia, which is used by the large (or ammonia) chain to synthesize carbamoyl phosphate.</text>
</comment>
<dbReference type="InterPro" id="IPR011607">
    <property type="entry name" value="MGS-like_dom"/>
</dbReference>
<evidence type="ECO:0000259" key="23">
    <source>
        <dbReference type="PROSITE" id="PS50975"/>
    </source>
</evidence>
<dbReference type="CDD" id="cd01424">
    <property type="entry name" value="MGS_CPS_II"/>
    <property type="match status" value="1"/>
</dbReference>
<dbReference type="InterPro" id="IPR036914">
    <property type="entry name" value="MGS-like_dom_sf"/>
</dbReference>
<proteinExistence type="inferred from homology"/>
<dbReference type="PROSITE" id="PS50975">
    <property type="entry name" value="ATP_GRASP"/>
    <property type="match status" value="2"/>
</dbReference>
<dbReference type="Gene3D" id="3.40.50.20">
    <property type="match status" value="3"/>
</dbReference>
<dbReference type="NCBIfam" id="NF003671">
    <property type="entry name" value="PRK05294.1"/>
    <property type="match status" value="1"/>
</dbReference>
<feature type="domain" description="ATP-grasp" evidence="23">
    <location>
        <begin position="181"/>
        <end position="377"/>
    </location>
</feature>
<dbReference type="SMART" id="SM00851">
    <property type="entry name" value="MGS"/>
    <property type="match status" value="1"/>
</dbReference>
<comment type="caution">
    <text evidence="25">The sequence shown here is derived from an EMBL/GenBank/DDBJ whole genome shotgun (WGS) entry which is preliminary data.</text>
</comment>
<dbReference type="InterPro" id="IPR016185">
    <property type="entry name" value="PreATP-grasp_dom_sf"/>
</dbReference>
<dbReference type="InterPro" id="IPR013815">
    <property type="entry name" value="ATP_grasp_subdomain_1"/>
</dbReference>
<dbReference type="Gene3D" id="3.30.470.20">
    <property type="entry name" value="ATP-grasp fold, B domain"/>
    <property type="match status" value="2"/>
</dbReference>
<comment type="pathway">
    <text evidence="2">Amino-acid biosynthesis; L-arginine biosynthesis; carbamoyl phosphate from bicarbonate: step 1/1.</text>
</comment>
<evidence type="ECO:0000256" key="4">
    <source>
        <dbReference type="ARBA" id="ARBA00012738"/>
    </source>
</evidence>
<dbReference type="FunFam" id="1.10.1030.10:FF:000002">
    <property type="entry name" value="Carbamoyl-phosphate synthase large chain"/>
    <property type="match status" value="1"/>
</dbReference>
<dbReference type="GO" id="GO:0004088">
    <property type="term" value="F:carbamoyl-phosphate synthase (glutamine-hydrolyzing) activity"/>
    <property type="evidence" value="ECO:0007669"/>
    <property type="project" value="UniProtKB-EC"/>
</dbReference>
<dbReference type="SUPFAM" id="SSF48108">
    <property type="entry name" value="Carbamoyl phosphate synthetase, large subunit connection domain"/>
    <property type="match status" value="1"/>
</dbReference>
<dbReference type="InterPro" id="IPR033937">
    <property type="entry name" value="MGS_CPS_CarB"/>
</dbReference>
<dbReference type="Pfam" id="PF02787">
    <property type="entry name" value="CPSase_L_D3"/>
    <property type="match status" value="1"/>
</dbReference>
<evidence type="ECO:0000256" key="14">
    <source>
        <dbReference type="ARBA" id="ARBA00023211"/>
    </source>
</evidence>
<dbReference type="EMBL" id="JBBNAF010000003">
    <property type="protein sequence ID" value="KAK9159482.1"/>
    <property type="molecule type" value="Genomic_DNA"/>
</dbReference>
<evidence type="ECO:0000256" key="17">
    <source>
        <dbReference type="ARBA" id="ARBA00044249"/>
    </source>
</evidence>
<dbReference type="SMART" id="SM01096">
    <property type="entry name" value="CPSase_L_D3"/>
    <property type="match status" value="1"/>
</dbReference>
<dbReference type="SUPFAM" id="SSF52335">
    <property type="entry name" value="Methylglyoxal synthase-like"/>
    <property type="match status" value="1"/>
</dbReference>
<keyword evidence="8" id="KW-0479">Metal-binding</keyword>
<dbReference type="SUPFAM" id="SSF56059">
    <property type="entry name" value="Glutathione synthetase ATP-binding domain-like"/>
    <property type="match status" value="2"/>
</dbReference>
<dbReference type="PROSITE" id="PS00867">
    <property type="entry name" value="CPSASE_2"/>
    <property type="match status" value="2"/>
</dbReference>
<comment type="similarity">
    <text evidence="3">Belongs to the CarB family.</text>
</comment>
<dbReference type="GO" id="GO:0006541">
    <property type="term" value="P:glutamine metabolic process"/>
    <property type="evidence" value="ECO:0007669"/>
    <property type="project" value="TreeGrafter"/>
</dbReference>
<dbReference type="FunFam" id="3.30.470.20:FF:000007">
    <property type="entry name" value="Carbamoyl-phosphate synthase large chain"/>
    <property type="match status" value="1"/>
</dbReference>
<evidence type="ECO:0000256" key="13">
    <source>
        <dbReference type="ARBA" id="ARBA00022975"/>
    </source>
</evidence>
<dbReference type="Gene3D" id="3.30.1490.20">
    <property type="entry name" value="ATP-grasp fold, A domain"/>
    <property type="match status" value="1"/>
</dbReference>
<evidence type="ECO:0000256" key="6">
    <source>
        <dbReference type="ARBA" id="ARBA00022598"/>
    </source>
</evidence>
<dbReference type="GO" id="GO:0046872">
    <property type="term" value="F:metal ion binding"/>
    <property type="evidence" value="ECO:0007669"/>
    <property type="project" value="UniProtKB-KW"/>
</dbReference>